<feature type="transmembrane region" description="Helical" evidence="1">
    <location>
        <begin position="89"/>
        <end position="108"/>
    </location>
</feature>
<protein>
    <recommendedName>
        <fullName evidence="4">DUF1440 domain-containing protein</fullName>
    </recommendedName>
</protein>
<dbReference type="Proteomes" id="UP000198727">
    <property type="component" value="Unassembled WGS sequence"/>
</dbReference>
<keyword evidence="1" id="KW-0472">Membrane</keyword>
<gene>
    <name evidence="2" type="ORF">SAMN05421810_101788</name>
</gene>
<keyword evidence="3" id="KW-1185">Reference proteome</keyword>
<feature type="transmembrane region" description="Helical" evidence="1">
    <location>
        <begin position="53"/>
        <end position="77"/>
    </location>
</feature>
<sequence>MSATARPTTSGLASRAGSGALAGLVGGVVFGILMAMMGMLPMVGMLVGVDNALVGFGVHLVNSAVIGAVFGLLAYGFADRVGPVLGAGMVYGVVWWVLGALLLMPLWLGVTADPTMRDMVFTVGRDQWLSLMGHVIYGLVTAGTLYGLRRRAGR</sequence>
<organism evidence="2 3">
    <name type="scientific">Amycolatopsis arida</name>
    <dbReference type="NCBI Taxonomy" id="587909"/>
    <lineage>
        <taxon>Bacteria</taxon>
        <taxon>Bacillati</taxon>
        <taxon>Actinomycetota</taxon>
        <taxon>Actinomycetes</taxon>
        <taxon>Pseudonocardiales</taxon>
        <taxon>Pseudonocardiaceae</taxon>
        <taxon>Amycolatopsis</taxon>
    </lineage>
</organism>
<reference evidence="3" key="1">
    <citation type="submission" date="2016-10" db="EMBL/GenBank/DDBJ databases">
        <authorList>
            <person name="Varghese N."/>
            <person name="Submissions S."/>
        </authorList>
    </citation>
    <scope>NUCLEOTIDE SEQUENCE [LARGE SCALE GENOMIC DNA]</scope>
    <source>
        <strain evidence="3">CGMCC 4.5579</strain>
    </source>
</reference>
<evidence type="ECO:0000256" key="1">
    <source>
        <dbReference type="SAM" id="Phobius"/>
    </source>
</evidence>
<proteinExistence type="predicted"/>
<evidence type="ECO:0008006" key="4">
    <source>
        <dbReference type="Google" id="ProtNLM"/>
    </source>
</evidence>
<evidence type="ECO:0000313" key="3">
    <source>
        <dbReference type="Proteomes" id="UP000198727"/>
    </source>
</evidence>
<keyword evidence="1" id="KW-0812">Transmembrane</keyword>
<feature type="transmembrane region" description="Helical" evidence="1">
    <location>
        <begin position="21"/>
        <end position="47"/>
    </location>
</feature>
<dbReference type="EMBL" id="FOWW01000001">
    <property type="protein sequence ID" value="SFP04370.1"/>
    <property type="molecule type" value="Genomic_DNA"/>
</dbReference>
<keyword evidence="1" id="KW-1133">Transmembrane helix</keyword>
<dbReference type="RefSeq" id="WP_166677714.1">
    <property type="nucleotide sequence ID" value="NZ_FOWW01000001.1"/>
</dbReference>
<evidence type="ECO:0000313" key="2">
    <source>
        <dbReference type="EMBL" id="SFP04370.1"/>
    </source>
</evidence>
<feature type="transmembrane region" description="Helical" evidence="1">
    <location>
        <begin position="128"/>
        <end position="148"/>
    </location>
</feature>
<accession>A0A1I5M4D6</accession>
<dbReference type="AlphaFoldDB" id="A0A1I5M4D6"/>
<dbReference type="STRING" id="587909.SAMN05421810_101788"/>
<name>A0A1I5M4D6_9PSEU</name>